<keyword evidence="9" id="KW-1185">Reference proteome</keyword>
<dbReference type="EMBL" id="JABBCP010000004">
    <property type="protein sequence ID" value="NMF55940.1"/>
    <property type="molecule type" value="Genomic_DNA"/>
</dbReference>
<keyword evidence="4 6" id="KW-1133">Transmembrane helix</keyword>
<dbReference type="InterPro" id="IPR036259">
    <property type="entry name" value="MFS_trans_sf"/>
</dbReference>
<dbReference type="Pfam" id="PF07690">
    <property type="entry name" value="MFS_1"/>
    <property type="match status" value="2"/>
</dbReference>
<evidence type="ECO:0000256" key="5">
    <source>
        <dbReference type="ARBA" id="ARBA00023136"/>
    </source>
</evidence>
<dbReference type="RefSeq" id="WP_169277576.1">
    <property type="nucleotide sequence ID" value="NZ_JABBCP010000004.1"/>
</dbReference>
<dbReference type="CDD" id="cd17370">
    <property type="entry name" value="MFS_MJ1317_like"/>
    <property type="match status" value="1"/>
</dbReference>
<dbReference type="GO" id="GO:0022857">
    <property type="term" value="F:transmembrane transporter activity"/>
    <property type="evidence" value="ECO:0007669"/>
    <property type="project" value="InterPro"/>
</dbReference>
<dbReference type="SUPFAM" id="SSF103473">
    <property type="entry name" value="MFS general substrate transporter"/>
    <property type="match status" value="1"/>
</dbReference>
<feature type="transmembrane region" description="Helical" evidence="6">
    <location>
        <begin position="173"/>
        <end position="191"/>
    </location>
</feature>
<keyword evidence="2" id="KW-1003">Cell membrane</keyword>
<evidence type="ECO:0000256" key="2">
    <source>
        <dbReference type="ARBA" id="ARBA00022475"/>
    </source>
</evidence>
<feature type="transmembrane region" description="Helical" evidence="6">
    <location>
        <begin position="292"/>
        <end position="310"/>
    </location>
</feature>
<evidence type="ECO:0000259" key="7">
    <source>
        <dbReference type="PROSITE" id="PS50850"/>
    </source>
</evidence>
<dbReference type="Gene3D" id="1.20.1250.20">
    <property type="entry name" value="MFS general substrate transporter like domains"/>
    <property type="match status" value="2"/>
</dbReference>
<dbReference type="AlphaFoldDB" id="A0A7X9YJ66"/>
<feature type="transmembrane region" description="Helical" evidence="6">
    <location>
        <begin position="231"/>
        <end position="255"/>
    </location>
</feature>
<organism evidence="8 9">
    <name type="scientific">Collinsella acetigenes</name>
    <dbReference type="NCBI Taxonomy" id="2713419"/>
    <lineage>
        <taxon>Bacteria</taxon>
        <taxon>Bacillati</taxon>
        <taxon>Actinomycetota</taxon>
        <taxon>Coriobacteriia</taxon>
        <taxon>Coriobacteriales</taxon>
        <taxon>Coriobacteriaceae</taxon>
        <taxon>Collinsella</taxon>
    </lineage>
</organism>
<accession>A0A7X9YJ66</accession>
<feature type="transmembrane region" description="Helical" evidence="6">
    <location>
        <begin position="316"/>
        <end position="333"/>
    </location>
</feature>
<name>A0A7X9YJ66_9ACTN</name>
<evidence type="ECO:0000313" key="9">
    <source>
        <dbReference type="Proteomes" id="UP000546970"/>
    </source>
</evidence>
<feature type="transmembrane region" description="Helical" evidence="6">
    <location>
        <begin position="261"/>
        <end position="285"/>
    </location>
</feature>
<dbReference type="PANTHER" id="PTHR42688">
    <property type="entry name" value="CONSERVED PROTEIN"/>
    <property type="match status" value="1"/>
</dbReference>
<comment type="subcellular location">
    <subcellularLocation>
        <location evidence="1">Cell membrane</location>
        <topology evidence="1">Multi-pass membrane protein</topology>
    </subcellularLocation>
</comment>
<feature type="transmembrane region" description="Helical" evidence="6">
    <location>
        <begin position="79"/>
        <end position="112"/>
    </location>
</feature>
<evidence type="ECO:0000256" key="3">
    <source>
        <dbReference type="ARBA" id="ARBA00022692"/>
    </source>
</evidence>
<protein>
    <submittedName>
        <fullName evidence="8">MFS transporter</fullName>
    </submittedName>
</protein>
<keyword evidence="5 6" id="KW-0472">Membrane</keyword>
<feature type="domain" description="Major facilitator superfamily (MFS) profile" evidence="7">
    <location>
        <begin position="13"/>
        <end position="405"/>
    </location>
</feature>
<keyword evidence="3 6" id="KW-0812">Transmembrane</keyword>
<dbReference type="Proteomes" id="UP000546970">
    <property type="component" value="Unassembled WGS sequence"/>
</dbReference>
<evidence type="ECO:0000256" key="1">
    <source>
        <dbReference type="ARBA" id="ARBA00004651"/>
    </source>
</evidence>
<dbReference type="PANTHER" id="PTHR42688:SF1">
    <property type="entry name" value="BLR5212 PROTEIN"/>
    <property type="match status" value="1"/>
</dbReference>
<dbReference type="InterPro" id="IPR052425">
    <property type="entry name" value="Uncharacterized_MFS-type"/>
</dbReference>
<evidence type="ECO:0000313" key="8">
    <source>
        <dbReference type="EMBL" id="NMF55940.1"/>
    </source>
</evidence>
<dbReference type="PROSITE" id="PS50850">
    <property type="entry name" value="MFS"/>
    <property type="match status" value="1"/>
</dbReference>
<feature type="transmembrane region" description="Helical" evidence="6">
    <location>
        <begin position="383"/>
        <end position="403"/>
    </location>
</feature>
<proteinExistence type="predicted"/>
<sequence length="407" mass="41863">MMRKSKASVSSPMGFILGFGIVSMLMDIVYEAALSVQGPLLYSVGATAAVVGLVSGLGEATSLAGRLVSGPAADRSGRYWLFAILGYAATGLAVPAMGFAGSVLGVSFLIVFERFGKSLRTPSRDAMLSHAASRVGRGKGFAFHEALDQVGAVAGPLIAAAILQVTHNAYGPALGVMLVPGLAAIGVLLYLRHRVPHPEVFEEGDGGQPAEDKAAGASKDMTAQPVKLPRLFWMYTGFCGLVLAGVGTFGVMSFHMVSAHIVSASTVAVLYAVAMGVDGVFALVTGSIYDKVGVRVLFALPVVSVIVPFFAFGNSLASVVAGVVLWGASLGIQESTMRAAVADMVPGCKRATSYGMFSVFMGVGSFVGAGVTGALYSYGHAAIIVYALVLEAAACMLLFLALCRAGR</sequence>
<feature type="transmembrane region" description="Helical" evidence="6">
    <location>
        <begin position="12"/>
        <end position="33"/>
    </location>
</feature>
<evidence type="ECO:0000256" key="6">
    <source>
        <dbReference type="SAM" id="Phobius"/>
    </source>
</evidence>
<evidence type="ECO:0000256" key="4">
    <source>
        <dbReference type="ARBA" id="ARBA00022989"/>
    </source>
</evidence>
<feature type="transmembrane region" description="Helical" evidence="6">
    <location>
        <begin position="39"/>
        <end position="58"/>
    </location>
</feature>
<dbReference type="InterPro" id="IPR011701">
    <property type="entry name" value="MFS"/>
</dbReference>
<comment type="caution">
    <text evidence="8">The sequence shown here is derived from an EMBL/GenBank/DDBJ whole genome shotgun (WGS) entry which is preliminary data.</text>
</comment>
<dbReference type="InterPro" id="IPR020846">
    <property type="entry name" value="MFS_dom"/>
</dbReference>
<gene>
    <name evidence="8" type="ORF">HF320_06325</name>
</gene>
<feature type="transmembrane region" description="Helical" evidence="6">
    <location>
        <begin position="354"/>
        <end position="377"/>
    </location>
</feature>
<dbReference type="GO" id="GO:0005886">
    <property type="term" value="C:plasma membrane"/>
    <property type="evidence" value="ECO:0007669"/>
    <property type="project" value="UniProtKB-SubCell"/>
</dbReference>
<reference evidence="8 9" key="1">
    <citation type="submission" date="2020-04" db="EMBL/GenBank/DDBJ databases">
        <title>Collinsella sp. KGMB02528 nov., an anaerobic actinobacterium isolated from human feces.</title>
        <authorList>
            <person name="Han K.-I."/>
            <person name="Eom M.K."/>
            <person name="Kim J.-S."/>
            <person name="Lee K.C."/>
            <person name="Suh M.K."/>
            <person name="Park S.-H."/>
            <person name="Lee J.H."/>
            <person name="Kang S.W."/>
            <person name="Park J.-E."/>
            <person name="Oh B.S."/>
            <person name="Yu S.Y."/>
            <person name="Choi S.-H."/>
            <person name="Lee D.H."/>
            <person name="Yoon H."/>
            <person name="Kim B.-Y."/>
            <person name="Lee J.H."/>
            <person name="Lee J.-S."/>
        </authorList>
    </citation>
    <scope>NUCLEOTIDE SEQUENCE [LARGE SCALE GENOMIC DNA]</scope>
    <source>
        <strain evidence="8 9">KGMB02528</strain>
    </source>
</reference>